<evidence type="ECO:0000256" key="4">
    <source>
        <dbReference type="ARBA" id="ARBA00022741"/>
    </source>
</evidence>
<dbReference type="FunFam" id="3.40.50.300:FF:001091">
    <property type="entry name" value="Probable disease resistance protein At1g61300"/>
    <property type="match status" value="1"/>
</dbReference>
<keyword evidence="7" id="KW-0175">Coiled coil</keyword>
<dbReference type="Proteomes" id="UP000594638">
    <property type="component" value="Unassembled WGS sequence"/>
</dbReference>
<dbReference type="InterPro" id="IPR050905">
    <property type="entry name" value="Plant_NBS-LRR"/>
</dbReference>
<evidence type="ECO:0000313" key="11">
    <source>
        <dbReference type="EMBL" id="CAA2934480.1"/>
    </source>
</evidence>
<dbReference type="Pfam" id="PF00931">
    <property type="entry name" value="NB-ARC"/>
    <property type="match status" value="1"/>
</dbReference>
<evidence type="ECO:0000256" key="2">
    <source>
        <dbReference type="ARBA" id="ARBA00022614"/>
    </source>
</evidence>
<dbReference type="Pfam" id="PF23247">
    <property type="entry name" value="LRR_RPS2"/>
    <property type="match status" value="1"/>
</dbReference>
<dbReference type="PANTHER" id="PTHR33463">
    <property type="entry name" value="NB-ARC DOMAIN-CONTAINING PROTEIN-RELATED"/>
    <property type="match status" value="1"/>
</dbReference>
<keyword evidence="4" id="KW-0547">Nucleotide-binding</keyword>
<reference evidence="11 12" key="1">
    <citation type="submission" date="2019-12" db="EMBL/GenBank/DDBJ databases">
        <authorList>
            <person name="Alioto T."/>
            <person name="Alioto T."/>
            <person name="Gomez Garrido J."/>
        </authorList>
    </citation>
    <scope>NUCLEOTIDE SEQUENCE [LARGE SCALE GENOMIC DNA]</scope>
</reference>
<name>A0A8S0P895_OLEEU</name>
<evidence type="ECO:0000256" key="1">
    <source>
        <dbReference type="ARBA" id="ARBA00008894"/>
    </source>
</evidence>
<dbReference type="GO" id="GO:0051607">
    <property type="term" value="P:defense response to virus"/>
    <property type="evidence" value="ECO:0007669"/>
    <property type="project" value="UniProtKB-ARBA"/>
</dbReference>
<dbReference type="PANTHER" id="PTHR33463:SF195">
    <property type="entry name" value="BED FINGER-NBS-LRR RESISTANCE PROTEIN"/>
    <property type="match status" value="1"/>
</dbReference>
<dbReference type="InterPro" id="IPR002182">
    <property type="entry name" value="NB-ARC"/>
</dbReference>
<keyword evidence="3" id="KW-0677">Repeat</keyword>
<feature type="domain" description="NB-ARC" evidence="8">
    <location>
        <begin position="137"/>
        <end position="295"/>
    </location>
</feature>
<dbReference type="Gramene" id="OE9A051481T5">
    <property type="protein sequence ID" value="OE9A051481C5"/>
    <property type="gene ID" value="OE9A051481"/>
</dbReference>
<evidence type="ECO:0000259" key="10">
    <source>
        <dbReference type="Pfam" id="PF23598"/>
    </source>
</evidence>
<dbReference type="Pfam" id="PF23598">
    <property type="entry name" value="LRR_14"/>
    <property type="match status" value="1"/>
</dbReference>
<dbReference type="Gene3D" id="1.10.10.10">
    <property type="entry name" value="Winged helix-like DNA-binding domain superfamily/Winged helix DNA-binding domain"/>
    <property type="match status" value="1"/>
</dbReference>
<keyword evidence="5" id="KW-0611">Plant defense</keyword>
<dbReference type="GO" id="GO:0043531">
    <property type="term" value="F:ADP binding"/>
    <property type="evidence" value="ECO:0007669"/>
    <property type="project" value="InterPro"/>
</dbReference>
<dbReference type="Gene3D" id="3.80.10.10">
    <property type="entry name" value="Ribonuclease Inhibitor"/>
    <property type="match status" value="2"/>
</dbReference>
<dbReference type="InterPro" id="IPR055414">
    <property type="entry name" value="LRR_R13L4/SHOC2-like"/>
</dbReference>
<feature type="domain" description="Disease resistance R13L4/SHOC-2-like LRR" evidence="10">
    <location>
        <begin position="528"/>
        <end position="652"/>
    </location>
</feature>
<sequence>MPLLQYLRSFQRDYVLSHPNIKNFSTSPTLSPCRTAIGSPRSTIPGSHMAQFVEFFKNVFSWLSQDLEESMKTLHRKILLLEVLKDDVHEAYNHGKKRKRNVEKWLIDVGNNISESKALELYFPKELFLEVYESIDIWMSLMDDSVLSIGIYGMGGIGKTTLAMHVHNKLLKESTFLGHVYWVTVSQEFSIYKLQNDIAHVLKLYFSCENDERRRAAELFQAFKERGRFVLILDDVWNQIDAEEIGIPLGMNGCKLVITSRSSEVCHWIGCQKIIKVNTLSEQEAWELFLKKLGRVELHPRVEGICKKMVKRCGGLPLALVTLAGSMRRVSDIHEWRDASEGLAESCMGRAGMEYVVLPVLLYSYDRLRDTMLKGCFLHCSLYPENCHIPRDELIENFISEQLVERSYRSFRAEIDQGHAILNQLERVCLLEKTSNGTDVKMHVLIRDMAIEIAKENPRYMVKAGLHLREIPDVQEWTEDLDKVSLMDNTIMEISPGTSPKCPRLSTLILSGNPLKRIPDRFFVHMCHLRTINLSLTKIQSLPNSISDLEDLRTLKLKFCNELESMPSLEKLKELRHLDLTGTSIEEVPKDMDSLTNLRFLYLRCSKLKVLPTEILHRLSRLKVLSLPIHICVPIEKVEALKKLEVLEGRLNSARDLNRLLKSRQRDKRLSFYRLSLSSKRYRDFDDVHILSCKRAQFEDGSIMESSSCKDGNLLPRDIQELIFDNSGLSSCLMDDFPILNNARDLKSCIIENEDKLECIMRLSFSNDQQSSGAPFQSLEILKLGNLRNFIGLFMWEAAAPLSPFTFSWLKKFKIGHCCKVKKLFPQSLIHNFRNLEELMVFNCVQMEEIIEGDKNEGGNSISADITFPRLLILHLRNLPQLKSICKGLIVCDSIRHILLEGIKKIKKVPLYLKLLNGQPSPPPSLILIWICREDKEWWESLDWDHQNANSVLERLVRYFDGQWWMAQDQPSNFGSGPVDN</sequence>
<dbReference type="FunFam" id="1.10.10.10:FF:000322">
    <property type="entry name" value="Probable disease resistance protein At1g63360"/>
    <property type="match status" value="1"/>
</dbReference>
<evidence type="ECO:0000256" key="5">
    <source>
        <dbReference type="ARBA" id="ARBA00022821"/>
    </source>
</evidence>
<dbReference type="Gene3D" id="1.10.8.430">
    <property type="entry name" value="Helical domain of apoptotic protease-activating factors"/>
    <property type="match status" value="1"/>
</dbReference>
<evidence type="ECO:0000256" key="3">
    <source>
        <dbReference type="ARBA" id="ARBA00022737"/>
    </source>
</evidence>
<dbReference type="OrthoDB" id="1926275at2759"/>
<proteinExistence type="inferred from homology"/>
<dbReference type="AlphaFoldDB" id="A0A8S0P895"/>
<accession>A0A8S0P895</accession>
<evidence type="ECO:0000259" key="9">
    <source>
        <dbReference type="Pfam" id="PF23247"/>
    </source>
</evidence>
<feature type="domain" description="Disease resistance protein At4g27190-like leucine-rich repeats" evidence="9">
    <location>
        <begin position="795"/>
        <end position="887"/>
    </location>
</feature>
<evidence type="ECO:0000256" key="6">
    <source>
        <dbReference type="ARBA" id="ARBA00022840"/>
    </source>
</evidence>
<dbReference type="InterPro" id="IPR057135">
    <property type="entry name" value="At4g27190-like_LRR"/>
</dbReference>
<dbReference type="SUPFAM" id="SSF52058">
    <property type="entry name" value="L domain-like"/>
    <property type="match status" value="1"/>
</dbReference>
<comment type="similarity">
    <text evidence="1">Belongs to the disease resistance NB-LRR family.</text>
</comment>
<feature type="coiled-coil region" evidence="7">
    <location>
        <begin position="637"/>
        <end position="664"/>
    </location>
</feature>
<organism evidence="11 12">
    <name type="scientific">Olea europaea subsp. europaea</name>
    <dbReference type="NCBI Taxonomy" id="158383"/>
    <lineage>
        <taxon>Eukaryota</taxon>
        <taxon>Viridiplantae</taxon>
        <taxon>Streptophyta</taxon>
        <taxon>Embryophyta</taxon>
        <taxon>Tracheophyta</taxon>
        <taxon>Spermatophyta</taxon>
        <taxon>Magnoliopsida</taxon>
        <taxon>eudicotyledons</taxon>
        <taxon>Gunneridae</taxon>
        <taxon>Pentapetalae</taxon>
        <taxon>asterids</taxon>
        <taxon>lamiids</taxon>
        <taxon>Lamiales</taxon>
        <taxon>Oleaceae</taxon>
        <taxon>Oleeae</taxon>
        <taxon>Olea</taxon>
    </lineage>
</organism>
<keyword evidence="2" id="KW-0433">Leucine-rich repeat</keyword>
<dbReference type="Gene3D" id="3.40.50.300">
    <property type="entry name" value="P-loop containing nucleotide triphosphate hydrolases"/>
    <property type="match status" value="1"/>
</dbReference>
<gene>
    <name evidence="11" type="ORF">OLEA9_A051481</name>
</gene>
<dbReference type="PRINTS" id="PR00364">
    <property type="entry name" value="DISEASERSIST"/>
</dbReference>
<dbReference type="InterPro" id="IPR003591">
    <property type="entry name" value="Leu-rich_rpt_typical-subtyp"/>
</dbReference>
<evidence type="ECO:0000313" key="12">
    <source>
        <dbReference type="Proteomes" id="UP000594638"/>
    </source>
</evidence>
<dbReference type="GO" id="GO:0005524">
    <property type="term" value="F:ATP binding"/>
    <property type="evidence" value="ECO:0007669"/>
    <property type="project" value="UniProtKB-KW"/>
</dbReference>
<keyword evidence="12" id="KW-1185">Reference proteome</keyword>
<protein>
    <submittedName>
        <fullName evidence="11">Probable disease resistance At5g63020</fullName>
    </submittedName>
</protein>
<dbReference type="EMBL" id="CACTIH010000015">
    <property type="protein sequence ID" value="CAA2934480.1"/>
    <property type="molecule type" value="Genomic_DNA"/>
</dbReference>
<evidence type="ECO:0000256" key="7">
    <source>
        <dbReference type="SAM" id="Coils"/>
    </source>
</evidence>
<dbReference type="SMART" id="SM00369">
    <property type="entry name" value="LRR_TYP"/>
    <property type="match status" value="4"/>
</dbReference>
<evidence type="ECO:0000259" key="8">
    <source>
        <dbReference type="Pfam" id="PF00931"/>
    </source>
</evidence>
<comment type="caution">
    <text evidence="11">The sequence shown here is derived from an EMBL/GenBank/DDBJ whole genome shotgun (WGS) entry which is preliminary data.</text>
</comment>
<dbReference type="InterPro" id="IPR027417">
    <property type="entry name" value="P-loop_NTPase"/>
</dbReference>
<keyword evidence="6" id="KW-0067">ATP-binding</keyword>
<dbReference type="InterPro" id="IPR032675">
    <property type="entry name" value="LRR_dom_sf"/>
</dbReference>
<dbReference type="InterPro" id="IPR036388">
    <property type="entry name" value="WH-like_DNA-bd_sf"/>
</dbReference>
<dbReference type="InterPro" id="IPR042197">
    <property type="entry name" value="Apaf_helical"/>
</dbReference>
<dbReference type="SUPFAM" id="SSF52540">
    <property type="entry name" value="P-loop containing nucleoside triphosphate hydrolases"/>
    <property type="match status" value="1"/>
</dbReference>